<sequence>MAGEGMIMLILEYSESEVTGIWDVEVVVLPEEAIGVSRPTGVVLREVGDEKSLT</sequence>
<dbReference type="KEGG" id="sla:SERLADRAFT_467468"/>
<gene>
    <name evidence="1" type="ORF">SERLADRAFT_467468</name>
</gene>
<accession>F8NWD5</accession>
<organism>
    <name type="scientific">Serpula lacrymans var. lacrymans (strain S7.9)</name>
    <name type="common">Dry rot fungus</name>
    <dbReference type="NCBI Taxonomy" id="578457"/>
    <lineage>
        <taxon>Eukaryota</taxon>
        <taxon>Fungi</taxon>
        <taxon>Dikarya</taxon>
        <taxon>Basidiomycota</taxon>
        <taxon>Agaricomycotina</taxon>
        <taxon>Agaricomycetes</taxon>
        <taxon>Agaricomycetidae</taxon>
        <taxon>Boletales</taxon>
        <taxon>Coniophorineae</taxon>
        <taxon>Serpulaceae</taxon>
        <taxon>Serpula</taxon>
    </lineage>
</organism>
<evidence type="ECO:0000313" key="1">
    <source>
        <dbReference type="EMBL" id="EGO24339.1"/>
    </source>
</evidence>
<proteinExistence type="predicted"/>
<protein>
    <submittedName>
        <fullName evidence="1">Uncharacterized protein</fullName>
    </submittedName>
</protein>
<dbReference type="RefSeq" id="XP_007318358.1">
    <property type="nucleotide sequence ID" value="XM_007318296.1"/>
</dbReference>
<dbReference type="AlphaFoldDB" id="F8NWD5"/>
<dbReference type="HOGENOM" id="CLU_3051874_0_0_1"/>
<dbReference type="GeneID" id="18819235"/>
<name>F8NWD5_SERL9</name>
<reference evidence="1" key="1">
    <citation type="submission" date="2011-04" db="EMBL/GenBank/DDBJ databases">
        <title>Evolution of plant cell wall degrading machinery underlies the functional diversity of forest fungi.</title>
        <authorList>
            <consortium name="US DOE Joint Genome Institute (JGI-PGF)"/>
            <person name="Eastwood D.C."/>
            <person name="Floudas D."/>
            <person name="Binder M."/>
            <person name="Majcherczyk A."/>
            <person name="Schneider P."/>
            <person name="Aerts A."/>
            <person name="Asiegbu F.O."/>
            <person name="Baker S.E."/>
            <person name="Barry K."/>
            <person name="Bendiksby M."/>
            <person name="Blumentritt M."/>
            <person name="Coutinho P.M."/>
            <person name="Cullen D."/>
            <person name="Cullen D."/>
            <person name="Gathman A."/>
            <person name="Goodell B."/>
            <person name="Henrissat B."/>
            <person name="Ihrmark K."/>
            <person name="Kauserud H."/>
            <person name="Kohler A."/>
            <person name="LaButti K."/>
            <person name="Lapidus A."/>
            <person name="Lavin J.L."/>
            <person name="Lee Y.-H."/>
            <person name="Lindquist E."/>
            <person name="Lilly W."/>
            <person name="Lucas S."/>
            <person name="Morin E."/>
            <person name="Murat C."/>
            <person name="Oguiza J.A."/>
            <person name="Park J."/>
            <person name="Pisabarro A.G."/>
            <person name="Riley R."/>
            <person name="Rosling A."/>
            <person name="Salamov A."/>
            <person name="Schmidt O."/>
            <person name="Schmutz J."/>
            <person name="Skrede I."/>
            <person name="Stenlid J."/>
            <person name="Wiebenga A."/>
            <person name="Xie X."/>
            <person name="Kues U."/>
            <person name="Hibbett D.S."/>
            <person name="Hoffmeister D."/>
            <person name="Hogberg N."/>
            <person name="Martin F."/>
            <person name="Grigoriev I.V."/>
            <person name="Watkinson S.C."/>
        </authorList>
    </citation>
    <scope>NUCLEOTIDE SEQUENCE</scope>
    <source>
        <strain evidence="1">S7.9</strain>
    </source>
</reference>
<dbReference type="EMBL" id="GL945434">
    <property type="protein sequence ID" value="EGO24339.1"/>
    <property type="molecule type" value="Genomic_DNA"/>
</dbReference>
<dbReference type="Proteomes" id="UP000008064">
    <property type="component" value="Unassembled WGS sequence"/>
</dbReference>